<organism evidence="1 2">
    <name type="scientific">Paenibacillus arenosi</name>
    <dbReference type="NCBI Taxonomy" id="2774142"/>
    <lineage>
        <taxon>Bacteria</taxon>
        <taxon>Bacillati</taxon>
        <taxon>Bacillota</taxon>
        <taxon>Bacilli</taxon>
        <taxon>Bacillales</taxon>
        <taxon>Paenibacillaceae</taxon>
        <taxon>Paenibacillus</taxon>
    </lineage>
</organism>
<proteinExistence type="predicted"/>
<protein>
    <submittedName>
        <fullName evidence="1">TIGR02677 family protein</fullName>
    </submittedName>
</protein>
<comment type="caution">
    <text evidence="1">The sequence shown here is derived from an EMBL/GenBank/DDBJ whole genome shotgun (WGS) entry which is preliminary data.</text>
</comment>
<dbReference type="Proteomes" id="UP000634529">
    <property type="component" value="Unassembled WGS sequence"/>
</dbReference>
<dbReference type="RefSeq" id="WP_192026733.1">
    <property type="nucleotide sequence ID" value="NZ_JACYTN010000022.1"/>
</dbReference>
<gene>
    <name evidence="1" type="ORF">IFO66_19300</name>
</gene>
<reference evidence="1 2" key="1">
    <citation type="submission" date="2020-09" db="EMBL/GenBank/DDBJ databases">
        <title>Paenibacillus sp. CAU 1523 isolated from sand of Haeundae Beach.</title>
        <authorList>
            <person name="Kim W."/>
        </authorList>
    </citation>
    <scope>NUCLEOTIDE SEQUENCE [LARGE SCALE GENOMIC DNA]</scope>
    <source>
        <strain evidence="1 2">CAU 1523</strain>
    </source>
</reference>
<keyword evidence="2" id="KW-1185">Reference proteome</keyword>
<accession>A0ABR9B243</accession>
<sequence>MSKIPSLNSIRGVTELKYVNAENVTRYRAIMRFLYEQYQKLNYWLKPEQIFEGVMLWKLHTNYTLEQCQIDLDQLVEWGNLSSRHDGGRSLTVEEYLRKKYQYLMTPYSIEIERLLESLEHVHGYGGSLEPTLFDRIADMLFDIRQHSGRYKQGQAIELWNNLYNAFQRLHEASVDYIASLQTNKAEELIATDAFLFYKDSITQYLKDFVQALQRRSFKIEGNLEKITTGVRDLFLQAVVEDEWRIPKLEETVTQEQYLYELLEKWDILKRWFIGEVGSTSELVLLEVASKEAVVRMVRSAIRIQERKRSTTSRRKELDYLGQWFYRSEDTNSAHNLAAYAFGLFPTRHLQGHDNRESDSSEMSMWHEPPNVITLRSRSRKKNERLDTESVIDKSAKKAELRQKYIQRHKQELCFVIQMVEKRVIRMSEFDIVSVSERLQILQWIGLCTAAAKSFFYTPEGIRIQLKQPSNKERTALRCEDGELELLNYEFQFEISNREAWNEMIHWIEEANDLE</sequence>
<dbReference type="InterPro" id="IPR013493">
    <property type="entry name" value="CHP02677"/>
</dbReference>
<evidence type="ECO:0000313" key="1">
    <source>
        <dbReference type="EMBL" id="MBD8500439.1"/>
    </source>
</evidence>
<dbReference type="NCBIfam" id="TIGR02677">
    <property type="entry name" value="TIGR02677 family protein"/>
    <property type="match status" value="1"/>
</dbReference>
<dbReference type="EMBL" id="JACYTN010000022">
    <property type="protein sequence ID" value="MBD8500439.1"/>
    <property type="molecule type" value="Genomic_DNA"/>
</dbReference>
<evidence type="ECO:0000313" key="2">
    <source>
        <dbReference type="Proteomes" id="UP000634529"/>
    </source>
</evidence>
<name>A0ABR9B243_9BACL</name>
<dbReference type="Pfam" id="PF09660">
    <property type="entry name" value="DUF2397"/>
    <property type="match status" value="1"/>
</dbReference>